<comment type="function">
    <text evidence="8">Component of the sequence-specific heterotrimeric transcription factor (NF-Y) which specifically recognizes a 5'-CCAAT-3' box motif found in the promoters of its target genes.</text>
</comment>
<comment type="subunit">
    <text evidence="7">Heterotrimeric transcription factor composed of three components, NF-YA, NF-YB and NF-YC. NF-YB and NF-YC must interact and dimerize for NF-YA association and DNA binding.</text>
</comment>
<dbReference type="OrthoDB" id="1097733at2759"/>
<dbReference type="AlphaFoldDB" id="A0A7J7M8J8"/>
<evidence type="ECO:0000256" key="8">
    <source>
        <dbReference type="RuleBase" id="RU367155"/>
    </source>
</evidence>
<evidence type="ECO:0000313" key="11">
    <source>
        <dbReference type="Proteomes" id="UP000541444"/>
    </source>
</evidence>
<evidence type="ECO:0000256" key="5">
    <source>
        <dbReference type="ARBA" id="ARBA00023163"/>
    </source>
</evidence>
<dbReference type="SMART" id="SM00521">
    <property type="entry name" value="CBF"/>
    <property type="match status" value="1"/>
</dbReference>
<dbReference type="PROSITE" id="PS00686">
    <property type="entry name" value="NFYA_HAP2_1"/>
    <property type="match status" value="1"/>
</dbReference>
<comment type="caution">
    <text evidence="10">The sequence shown here is derived from an EMBL/GenBank/DDBJ whole genome shotgun (WGS) entry which is preliminary data.</text>
</comment>
<evidence type="ECO:0000256" key="1">
    <source>
        <dbReference type="ARBA" id="ARBA00004123"/>
    </source>
</evidence>
<dbReference type="GO" id="GO:0003700">
    <property type="term" value="F:DNA-binding transcription factor activity"/>
    <property type="evidence" value="ECO:0007669"/>
    <property type="project" value="UniProtKB-UniRule"/>
</dbReference>
<evidence type="ECO:0000256" key="9">
    <source>
        <dbReference type="SAM" id="MobiDB-lite"/>
    </source>
</evidence>
<evidence type="ECO:0000256" key="2">
    <source>
        <dbReference type="ARBA" id="ARBA00023015"/>
    </source>
</evidence>
<keyword evidence="2 8" id="KW-0805">Transcription regulation</keyword>
<keyword evidence="3 8" id="KW-0238">DNA-binding</keyword>
<keyword evidence="6 8" id="KW-0539">Nucleus</keyword>
<dbReference type="Gene3D" id="6.10.250.2430">
    <property type="match status" value="1"/>
</dbReference>
<dbReference type="EMBL" id="JACGCM010001713">
    <property type="protein sequence ID" value="KAF6151114.1"/>
    <property type="molecule type" value="Genomic_DNA"/>
</dbReference>
<evidence type="ECO:0000256" key="4">
    <source>
        <dbReference type="ARBA" id="ARBA00023159"/>
    </source>
</evidence>
<dbReference type="PANTHER" id="PTHR12632">
    <property type="entry name" value="TRANSCRIPTION FACTOR NF-Y ALPHA-RELATED"/>
    <property type="match status" value="1"/>
</dbReference>
<organism evidence="10 11">
    <name type="scientific">Kingdonia uniflora</name>
    <dbReference type="NCBI Taxonomy" id="39325"/>
    <lineage>
        <taxon>Eukaryota</taxon>
        <taxon>Viridiplantae</taxon>
        <taxon>Streptophyta</taxon>
        <taxon>Embryophyta</taxon>
        <taxon>Tracheophyta</taxon>
        <taxon>Spermatophyta</taxon>
        <taxon>Magnoliopsida</taxon>
        <taxon>Ranunculales</taxon>
        <taxon>Circaeasteraceae</taxon>
        <taxon>Kingdonia</taxon>
    </lineage>
</organism>
<keyword evidence="5 8" id="KW-0804">Transcription</keyword>
<name>A0A7J7M8J8_9MAGN</name>
<reference evidence="10 11" key="1">
    <citation type="journal article" date="2020" name="IScience">
        <title>Genome Sequencing of the Endangered Kingdonia uniflora (Circaeasteraceae, Ranunculales) Reveals Potential Mechanisms of Evolutionary Specialization.</title>
        <authorList>
            <person name="Sun Y."/>
            <person name="Deng T."/>
            <person name="Zhang A."/>
            <person name="Moore M.J."/>
            <person name="Landis J.B."/>
            <person name="Lin N."/>
            <person name="Zhang H."/>
            <person name="Zhang X."/>
            <person name="Huang J."/>
            <person name="Zhang X."/>
            <person name="Sun H."/>
            <person name="Wang H."/>
        </authorList>
    </citation>
    <scope>NUCLEOTIDE SEQUENCE [LARGE SCALE GENOMIC DNA]</scope>
    <source>
        <strain evidence="10">TB1705</strain>
        <tissue evidence="10">Leaf</tissue>
    </source>
</reference>
<evidence type="ECO:0000256" key="6">
    <source>
        <dbReference type="ARBA" id="ARBA00023242"/>
    </source>
</evidence>
<sequence>DDETYWREGHMQSVPQLRMTNSAFPSSHVDYGRSMAHISYPYADQQNIGSLGIYGPHAFVHPQMVGSTTRVMLPHEFAKAEPMYVNAKQYHAILRRRQTRAKLEAQNKLLKDRKPYLHESRHLHALKRARGSGGRFLNRKMKEKSKSTDSTDDRNASETEVVRNGGNVFEYNATLAKTGNMACSTQSCSHATSNSNTVNFFGQQNSGVSSYPTPSHMAEAIQNGGRRIVCNGSQRRVSVIQ</sequence>
<dbReference type="PRINTS" id="PR00616">
    <property type="entry name" value="CCAATSUBUNTB"/>
</dbReference>
<keyword evidence="4" id="KW-0010">Activator</keyword>
<feature type="region of interest" description="Disordered" evidence="9">
    <location>
        <begin position="131"/>
        <end position="161"/>
    </location>
</feature>
<dbReference type="GO" id="GO:0016602">
    <property type="term" value="C:CCAAT-binding factor complex"/>
    <property type="evidence" value="ECO:0007669"/>
    <property type="project" value="InterPro"/>
</dbReference>
<evidence type="ECO:0000256" key="7">
    <source>
        <dbReference type="ARBA" id="ARBA00025911"/>
    </source>
</evidence>
<dbReference type="GO" id="GO:0003677">
    <property type="term" value="F:DNA binding"/>
    <property type="evidence" value="ECO:0007669"/>
    <property type="project" value="UniProtKB-KW"/>
</dbReference>
<feature type="non-terminal residue" evidence="10">
    <location>
        <position position="1"/>
    </location>
</feature>
<feature type="compositionally biased region" description="Basic and acidic residues" evidence="9">
    <location>
        <begin position="144"/>
        <end position="161"/>
    </location>
</feature>
<protein>
    <recommendedName>
        <fullName evidence="8">Nuclear transcription factor Y subunit</fullName>
    </recommendedName>
</protein>
<comment type="similarity">
    <text evidence="8">Belongs to the NFYA/HAP2 subunit family.</text>
</comment>
<proteinExistence type="inferred from homology"/>
<accession>A0A7J7M8J8</accession>
<evidence type="ECO:0000256" key="3">
    <source>
        <dbReference type="ARBA" id="ARBA00023125"/>
    </source>
</evidence>
<evidence type="ECO:0000313" key="10">
    <source>
        <dbReference type="EMBL" id="KAF6151114.1"/>
    </source>
</evidence>
<dbReference type="Proteomes" id="UP000541444">
    <property type="component" value="Unassembled WGS sequence"/>
</dbReference>
<dbReference type="InterPro" id="IPR018362">
    <property type="entry name" value="CCAAT-binding_factor_CS"/>
</dbReference>
<dbReference type="Pfam" id="PF02045">
    <property type="entry name" value="CBFB_NFYA"/>
    <property type="match status" value="1"/>
</dbReference>
<keyword evidence="11" id="KW-1185">Reference proteome</keyword>
<dbReference type="PROSITE" id="PS51152">
    <property type="entry name" value="NFYA_HAP2_2"/>
    <property type="match status" value="1"/>
</dbReference>
<dbReference type="InterPro" id="IPR001289">
    <property type="entry name" value="NFYA"/>
</dbReference>
<comment type="subcellular location">
    <subcellularLocation>
        <location evidence="1 8">Nucleus</location>
    </subcellularLocation>
</comment>
<gene>
    <name evidence="10" type="ORF">GIB67_002366</name>
</gene>